<feature type="domain" description="Choline/carnitine acyltransferase" evidence="5">
    <location>
        <begin position="25"/>
        <end position="134"/>
    </location>
</feature>
<organism evidence="6 7">
    <name type="scientific">Ancylostoma caninum</name>
    <name type="common">Dog hookworm</name>
    <dbReference type="NCBI Taxonomy" id="29170"/>
    <lineage>
        <taxon>Eukaryota</taxon>
        <taxon>Metazoa</taxon>
        <taxon>Ecdysozoa</taxon>
        <taxon>Nematoda</taxon>
        <taxon>Chromadorea</taxon>
        <taxon>Rhabditida</taxon>
        <taxon>Rhabditina</taxon>
        <taxon>Rhabditomorpha</taxon>
        <taxon>Strongyloidea</taxon>
        <taxon>Ancylostomatidae</taxon>
        <taxon>Ancylostomatinae</taxon>
        <taxon>Ancylostoma</taxon>
    </lineage>
</organism>
<dbReference type="OrthoDB" id="5842547at2759"/>
<reference evidence="6 7" key="1">
    <citation type="submission" date="2014-10" db="EMBL/GenBank/DDBJ databases">
        <title>Draft genome of the hookworm Ancylostoma caninum.</title>
        <authorList>
            <person name="Mitreva M."/>
        </authorList>
    </citation>
    <scope>NUCLEOTIDE SEQUENCE [LARGE SCALE GENOMIC DNA]</scope>
    <source>
        <strain evidence="6 7">Baltimore</strain>
    </source>
</reference>
<dbReference type="PANTHER" id="PTHR22589">
    <property type="entry name" value="CARNITINE O-ACYLTRANSFERASE"/>
    <property type="match status" value="1"/>
</dbReference>
<evidence type="ECO:0000313" key="6">
    <source>
        <dbReference type="EMBL" id="RCN34138.1"/>
    </source>
</evidence>
<dbReference type="GO" id="GO:0007274">
    <property type="term" value="P:neuromuscular synaptic transmission"/>
    <property type="evidence" value="ECO:0007669"/>
    <property type="project" value="TreeGrafter"/>
</dbReference>
<dbReference type="EC" id="2.3.1.6" evidence="3"/>
<evidence type="ECO:0000256" key="2">
    <source>
        <dbReference type="ARBA" id="ARBA00022979"/>
    </source>
</evidence>
<dbReference type="InterPro" id="IPR000542">
    <property type="entry name" value="Carn_acyl_trans"/>
</dbReference>
<dbReference type="Gene3D" id="3.30.559.10">
    <property type="entry name" value="Chloramphenicol acetyltransferase-like domain"/>
    <property type="match status" value="1"/>
</dbReference>
<keyword evidence="2" id="KW-0530">Neurotransmitter biosynthesis</keyword>
<dbReference type="STRING" id="29170.A0A368FRL9"/>
<accession>A0A368FRL9</accession>
<dbReference type="Pfam" id="PF00755">
    <property type="entry name" value="Carn_acyltransf"/>
    <property type="match status" value="1"/>
</dbReference>
<evidence type="ECO:0000256" key="3">
    <source>
        <dbReference type="ARBA" id="ARBA00039091"/>
    </source>
</evidence>
<dbReference type="GO" id="GO:0008292">
    <property type="term" value="P:acetylcholine biosynthetic process"/>
    <property type="evidence" value="ECO:0007669"/>
    <property type="project" value="TreeGrafter"/>
</dbReference>
<dbReference type="GO" id="GO:0045202">
    <property type="term" value="C:synapse"/>
    <property type="evidence" value="ECO:0007669"/>
    <property type="project" value="GOC"/>
</dbReference>
<dbReference type="GO" id="GO:0004102">
    <property type="term" value="F:choline O-acetyltransferase activity"/>
    <property type="evidence" value="ECO:0007669"/>
    <property type="project" value="UniProtKB-EC"/>
</dbReference>
<name>A0A368FRL9_ANCCA</name>
<dbReference type="AlphaFoldDB" id="A0A368FRL9"/>
<dbReference type="InterPro" id="IPR023213">
    <property type="entry name" value="CAT-like_dom_sf"/>
</dbReference>
<evidence type="ECO:0000256" key="4">
    <source>
        <dbReference type="ARBA" id="ARBA00040495"/>
    </source>
</evidence>
<dbReference type="EMBL" id="JOJR01000818">
    <property type="protein sequence ID" value="RCN34138.1"/>
    <property type="molecule type" value="Genomic_DNA"/>
</dbReference>
<sequence length="146" mass="16394">MDELDRSFDGLLLESDEEYEEADETTENVAGLGIDNHLCALFVLARQSVENGEIRVLPEIFLDPMWNELIRFPLSTSQVTTSVDIPDCYLCYGAVVRDGYGCSYNLQKDAIIFAPSAFKSNTRTDLNAFKDSIRAALREMKSLIVN</sequence>
<comment type="caution">
    <text evidence="6">The sequence shown here is derived from an EMBL/GenBank/DDBJ whole genome shotgun (WGS) entry which is preliminary data.</text>
</comment>
<dbReference type="PANTHER" id="PTHR22589:SF14">
    <property type="entry name" value="CHOLINE O-ACETYLTRANSFERASE"/>
    <property type="match status" value="1"/>
</dbReference>
<dbReference type="GO" id="GO:0005737">
    <property type="term" value="C:cytoplasm"/>
    <property type="evidence" value="ECO:0007669"/>
    <property type="project" value="TreeGrafter"/>
</dbReference>
<evidence type="ECO:0000256" key="1">
    <source>
        <dbReference type="ARBA" id="ARBA00005232"/>
    </source>
</evidence>
<dbReference type="SUPFAM" id="SSF52777">
    <property type="entry name" value="CoA-dependent acyltransferases"/>
    <property type="match status" value="1"/>
</dbReference>
<dbReference type="GO" id="GO:0043005">
    <property type="term" value="C:neuron projection"/>
    <property type="evidence" value="ECO:0007669"/>
    <property type="project" value="TreeGrafter"/>
</dbReference>
<keyword evidence="7" id="KW-1185">Reference proteome</keyword>
<dbReference type="InterPro" id="IPR039551">
    <property type="entry name" value="Cho/carn_acyl_trans"/>
</dbReference>
<dbReference type="Proteomes" id="UP000252519">
    <property type="component" value="Unassembled WGS sequence"/>
</dbReference>
<comment type="similarity">
    <text evidence="1">Belongs to the carnitine/choline acetyltransferase family.</text>
</comment>
<evidence type="ECO:0000313" key="7">
    <source>
        <dbReference type="Proteomes" id="UP000252519"/>
    </source>
</evidence>
<protein>
    <recommendedName>
        <fullName evidence="4">Choline O-acetyltransferase</fullName>
        <ecNumber evidence="3">2.3.1.6</ecNumber>
    </recommendedName>
</protein>
<evidence type="ECO:0000259" key="5">
    <source>
        <dbReference type="Pfam" id="PF00755"/>
    </source>
</evidence>
<proteinExistence type="inferred from homology"/>
<gene>
    <name evidence="6" type="ORF">ANCCAN_20013</name>
</gene>